<dbReference type="Gene3D" id="3.40.1390.20">
    <property type="entry name" value="HprK N-terminal domain-like"/>
    <property type="match status" value="1"/>
</dbReference>
<evidence type="ECO:0000313" key="10">
    <source>
        <dbReference type="EMBL" id="MDH8676559.1"/>
    </source>
</evidence>
<evidence type="ECO:0000259" key="9">
    <source>
        <dbReference type="PROSITE" id="PS51371"/>
    </source>
</evidence>
<keyword evidence="11" id="KW-1185">Reference proteome</keyword>
<protein>
    <recommendedName>
        <fullName evidence="2">inorganic diphosphatase</fullName>
        <ecNumber evidence="2">3.6.1.1</ecNumber>
    </recommendedName>
    <alternativeName>
        <fullName evidence="6">Pyrophosphate phospho-hydrolase</fullName>
    </alternativeName>
</protein>
<evidence type="ECO:0000256" key="4">
    <source>
        <dbReference type="ARBA" id="ARBA00022801"/>
    </source>
</evidence>
<evidence type="ECO:0000256" key="8">
    <source>
        <dbReference type="PROSITE-ProRule" id="PRU00703"/>
    </source>
</evidence>
<dbReference type="NCBIfam" id="NF011443">
    <property type="entry name" value="PRK14869.1-5"/>
    <property type="match status" value="1"/>
</dbReference>
<proteinExistence type="predicted"/>
<dbReference type="InterPro" id="IPR028979">
    <property type="entry name" value="Ser_kin/Pase_Hpr-like_N_sf"/>
</dbReference>
<dbReference type="GO" id="GO:0004427">
    <property type="term" value="F:inorganic diphosphate phosphatase activity"/>
    <property type="evidence" value="ECO:0007669"/>
    <property type="project" value="UniProtKB-EC"/>
</dbReference>
<dbReference type="Pfam" id="PF07085">
    <property type="entry name" value="DRTGG"/>
    <property type="match status" value="1"/>
</dbReference>
<organism evidence="10 11">
    <name type="scientific">Fusibacter bizertensis</name>
    <dbReference type="NCBI Taxonomy" id="1488331"/>
    <lineage>
        <taxon>Bacteria</taxon>
        <taxon>Bacillati</taxon>
        <taxon>Bacillota</taxon>
        <taxon>Clostridia</taxon>
        <taxon>Eubacteriales</taxon>
        <taxon>Eubacteriales Family XII. Incertae Sedis</taxon>
        <taxon>Fusibacter</taxon>
    </lineage>
</organism>
<dbReference type="PANTHER" id="PTHR12112">
    <property type="entry name" value="BNIP - RELATED"/>
    <property type="match status" value="1"/>
</dbReference>
<comment type="catalytic activity">
    <reaction evidence="7">
        <text>diphosphate + H2O = 2 phosphate + H(+)</text>
        <dbReference type="Rhea" id="RHEA:24576"/>
        <dbReference type="ChEBI" id="CHEBI:15377"/>
        <dbReference type="ChEBI" id="CHEBI:15378"/>
        <dbReference type="ChEBI" id="CHEBI:33019"/>
        <dbReference type="ChEBI" id="CHEBI:43474"/>
        <dbReference type="EC" id="3.6.1.1"/>
    </reaction>
</comment>
<dbReference type="SUPFAM" id="SSF75138">
    <property type="entry name" value="HprK N-terminal domain-like"/>
    <property type="match status" value="1"/>
</dbReference>
<evidence type="ECO:0000256" key="1">
    <source>
        <dbReference type="ARBA" id="ARBA00001936"/>
    </source>
</evidence>
<dbReference type="InterPro" id="IPR001667">
    <property type="entry name" value="DDH_dom"/>
</dbReference>
<gene>
    <name evidence="10" type="ORF">QE109_00300</name>
</gene>
<dbReference type="Proteomes" id="UP001158045">
    <property type="component" value="Unassembled WGS sequence"/>
</dbReference>
<dbReference type="InterPro" id="IPR046342">
    <property type="entry name" value="CBS_dom_sf"/>
</dbReference>
<dbReference type="PANTHER" id="PTHR12112:SF22">
    <property type="entry name" value="MANGANESE-DEPENDENT INORGANIC PYROPHOSPHATASE-RELATED"/>
    <property type="match status" value="1"/>
</dbReference>
<dbReference type="Gene3D" id="3.10.310.20">
    <property type="entry name" value="DHHA2 domain"/>
    <property type="match status" value="1"/>
</dbReference>
<dbReference type="InterPro" id="IPR004097">
    <property type="entry name" value="DHHA2"/>
</dbReference>
<dbReference type="Pfam" id="PF01368">
    <property type="entry name" value="DHH"/>
    <property type="match status" value="1"/>
</dbReference>
<reference evidence="10 11" key="1">
    <citation type="submission" date="2023-04" db="EMBL/GenBank/DDBJ databases">
        <title>Fusibacter bizertensis strain WBS, isolated from littoral bottom sediments of the Arctic seas - biochemical and genomic analysis.</title>
        <authorList>
            <person name="Brioukhanov A.L."/>
        </authorList>
    </citation>
    <scope>NUCLEOTIDE SEQUENCE [LARGE SCALE GENOMIC DNA]</scope>
    <source>
        <strain evidence="10 11">WBS</strain>
    </source>
</reference>
<evidence type="ECO:0000256" key="5">
    <source>
        <dbReference type="ARBA" id="ARBA00023211"/>
    </source>
</evidence>
<dbReference type="SUPFAM" id="SSF54631">
    <property type="entry name" value="CBS-domain pair"/>
    <property type="match status" value="1"/>
</dbReference>
<evidence type="ECO:0000256" key="3">
    <source>
        <dbReference type="ARBA" id="ARBA00022723"/>
    </source>
</evidence>
<dbReference type="Gene3D" id="3.90.1640.10">
    <property type="entry name" value="inorganic pyrophosphatase (n-terminal core)"/>
    <property type="match status" value="2"/>
</dbReference>
<keyword evidence="3" id="KW-0479">Metal-binding</keyword>
<comment type="cofactor">
    <cofactor evidence="1">
        <name>Mn(2+)</name>
        <dbReference type="ChEBI" id="CHEBI:29035"/>
    </cofactor>
</comment>
<dbReference type="SUPFAM" id="SSF64182">
    <property type="entry name" value="DHH phosphoesterases"/>
    <property type="match status" value="1"/>
</dbReference>
<keyword evidence="5" id="KW-0464">Manganese</keyword>
<dbReference type="Gene3D" id="3.10.580.10">
    <property type="entry name" value="CBS-domain"/>
    <property type="match status" value="1"/>
</dbReference>
<feature type="domain" description="CBS" evidence="9">
    <location>
        <begin position="247"/>
        <end position="305"/>
    </location>
</feature>
<dbReference type="InterPro" id="IPR038763">
    <property type="entry name" value="DHH_sf"/>
</dbReference>
<keyword evidence="8" id="KW-0129">CBS domain</keyword>
<dbReference type="EC" id="3.6.1.1" evidence="2"/>
<dbReference type="PROSITE" id="PS51371">
    <property type="entry name" value="CBS"/>
    <property type="match status" value="2"/>
</dbReference>
<dbReference type="InterPro" id="IPR000644">
    <property type="entry name" value="CBS_dom"/>
</dbReference>
<dbReference type="SMART" id="SM01131">
    <property type="entry name" value="DHHA2"/>
    <property type="match status" value="1"/>
</dbReference>
<dbReference type="Pfam" id="PF00571">
    <property type="entry name" value="CBS"/>
    <property type="match status" value="2"/>
</dbReference>
<accession>A0ABT6N812</accession>
<dbReference type="NCBIfam" id="NF011442">
    <property type="entry name" value="PRK14869.1-4"/>
    <property type="match status" value="1"/>
</dbReference>
<evidence type="ECO:0000313" key="11">
    <source>
        <dbReference type="Proteomes" id="UP001158045"/>
    </source>
</evidence>
<feature type="domain" description="CBS" evidence="9">
    <location>
        <begin position="72"/>
        <end position="131"/>
    </location>
</feature>
<evidence type="ECO:0000256" key="6">
    <source>
        <dbReference type="ARBA" id="ARBA00032535"/>
    </source>
</evidence>
<dbReference type="Pfam" id="PF02833">
    <property type="entry name" value="DHHA2"/>
    <property type="match status" value="1"/>
</dbReference>
<dbReference type="InterPro" id="IPR010766">
    <property type="entry name" value="DRTGG"/>
</dbReference>
<evidence type="ECO:0000256" key="2">
    <source>
        <dbReference type="ARBA" id="ARBA00012146"/>
    </source>
</evidence>
<dbReference type="RefSeq" id="WP_281092361.1">
    <property type="nucleotide sequence ID" value="NZ_JARYZI010000001.1"/>
</dbReference>
<sequence length="541" mass="61602">MEDKILIFGHKNPDTDSVTSAIALSYLKNKCGQLTEPCVLGEIAKEAEFVLDYFEVQKPRMIENVKIQLKDLDFDRILPLEPSNSILKAYNHMNSYKIRTLPIVDPDGYLIGIITMKDIAMNAINGDYHAIHTTFNNIKQDLNADILNYGHSDINGHIVITAFHETTIIKQHRIEPDSIVITGDRFDIIEHAILTKVQLIIVTGDLEIPELLIDKAKVSGVNLIRTSYDTYSTSKLINQTNFVSTIMNTSRLMKFRVDEYLENCREIIQTSKHSKFPVVDEQGRYLGIIGRTHFLNPTKKNVILVDHNEYSQSANGLVEAEVLEIIDHHKIGDINTNLPISFRNMPVGSTNTIIFQLFKEENIDIPKEIAGLMLSGIVSDTLFLKSPTTTYFDEHAVSVLKEIAAIDLSKYALEMFKNGTSLEGRTVSEIFFNDFKEFVIEGYKLGVSQVFTLNFEEIIENKEKYLKLIQNIHDDKDHFLTLMLVTDIIKEGSYTLYVSKHDRLMSMAFEKSVEQGTFIDNIVSRKKQIIPMLINAINMIK</sequence>
<evidence type="ECO:0000256" key="7">
    <source>
        <dbReference type="ARBA" id="ARBA00047820"/>
    </source>
</evidence>
<dbReference type="InterPro" id="IPR038222">
    <property type="entry name" value="DHHA2_dom_sf"/>
</dbReference>
<comment type="caution">
    <text evidence="10">The sequence shown here is derived from an EMBL/GenBank/DDBJ whole genome shotgun (WGS) entry which is preliminary data.</text>
</comment>
<keyword evidence="4 10" id="KW-0378">Hydrolase</keyword>
<name>A0ABT6N812_9FIRM</name>
<dbReference type="EMBL" id="JARYZI010000001">
    <property type="protein sequence ID" value="MDH8676559.1"/>
    <property type="molecule type" value="Genomic_DNA"/>
</dbReference>